<name>A0AAW7X594_9GAMM</name>
<evidence type="ECO:0000256" key="1">
    <source>
        <dbReference type="ARBA" id="ARBA00022801"/>
    </source>
</evidence>
<feature type="signal peptide" evidence="2">
    <location>
        <begin position="1"/>
        <end position="21"/>
    </location>
</feature>
<dbReference type="GO" id="GO:0016788">
    <property type="term" value="F:hydrolase activity, acting on ester bonds"/>
    <property type="evidence" value="ECO:0007669"/>
    <property type="project" value="InterPro"/>
</dbReference>
<keyword evidence="2" id="KW-0732">Signal</keyword>
<accession>A0AAW7X594</accession>
<sequence length="326" mass="36194">MKIYSRLIATGLLLLSGFSFAHSNHKTDLIDQPQQGFGELVIFGGVFTDTGNFASLYGDLPGIFWNNRFANGPVISDYMAETLGLSASPSLHVAGEVSEPMGTNYSMRNAWAGQSGELNISGQVQTYLASKDYSVPADSLIFMWAGSHDVIEAITTPAPLPYQMLDDAVFGIEAQLYLLIDSGAQHIFAPTFADVGFLPAMQRRGIEARVTEATDYFNRKFSRMLNRVERNTGQRIYRFDFDRYVKGLVANAGFYGIKNSVDVCVEQLATGGCDFNSFLFMTDVLITSKTHKLIADAFTQDLLHQVSYCKRGNYHRRTKHHLCPSN</sequence>
<comment type="caution">
    <text evidence="3">The sequence shown here is derived from an EMBL/GenBank/DDBJ whole genome shotgun (WGS) entry which is preliminary data.</text>
</comment>
<dbReference type="AlphaFoldDB" id="A0AAW7X594"/>
<dbReference type="PANTHER" id="PTHR45648:SF22">
    <property type="entry name" value="GDSL LIPASE_ACYLHYDROLASE FAMILY PROTEIN (AFU_ORTHOLOGUE AFUA_4G14700)"/>
    <property type="match status" value="1"/>
</dbReference>
<dbReference type="PANTHER" id="PTHR45648">
    <property type="entry name" value="GDSL LIPASE/ACYLHYDROLASE FAMILY PROTEIN (AFU_ORTHOLOGUE AFUA_4G14700)"/>
    <property type="match status" value="1"/>
</dbReference>
<dbReference type="InterPro" id="IPR036514">
    <property type="entry name" value="SGNH_hydro_sf"/>
</dbReference>
<proteinExistence type="predicted"/>
<evidence type="ECO:0000313" key="3">
    <source>
        <dbReference type="EMBL" id="MDO6422729.1"/>
    </source>
</evidence>
<dbReference type="InterPro" id="IPR001087">
    <property type="entry name" value="GDSL"/>
</dbReference>
<gene>
    <name evidence="3" type="ORF">Q4521_09605</name>
</gene>
<evidence type="ECO:0000256" key="2">
    <source>
        <dbReference type="SAM" id="SignalP"/>
    </source>
</evidence>
<dbReference type="EMBL" id="JAUOPB010000006">
    <property type="protein sequence ID" value="MDO6422729.1"/>
    <property type="molecule type" value="Genomic_DNA"/>
</dbReference>
<dbReference type="Pfam" id="PF00657">
    <property type="entry name" value="Lipase_GDSL"/>
    <property type="match status" value="1"/>
</dbReference>
<reference evidence="3" key="1">
    <citation type="submission" date="2023-07" db="EMBL/GenBank/DDBJ databases">
        <title>Genome content predicts the carbon catabolic preferences of heterotrophic bacteria.</title>
        <authorList>
            <person name="Gralka M."/>
        </authorList>
    </citation>
    <scope>NUCLEOTIDE SEQUENCE</scope>
    <source>
        <strain evidence="3">I3M17_2</strain>
    </source>
</reference>
<dbReference type="EC" id="3.1.-.-" evidence="3"/>
<dbReference type="RefSeq" id="WP_303492636.1">
    <property type="nucleotide sequence ID" value="NZ_JAUOPB010000006.1"/>
</dbReference>
<evidence type="ECO:0000313" key="4">
    <source>
        <dbReference type="Proteomes" id="UP001169760"/>
    </source>
</evidence>
<organism evidence="3 4">
    <name type="scientific">Saccharophagus degradans</name>
    <dbReference type="NCBI Taxonomy" id="86304"/>
    <lineage>
        <taxon>Bacteria</taxon>
        <taxon>Pseudomonadati</taxon>
        <taxon>Pseudomonadota</taxon>
        <taxon>Gammaproteobacteria</taxon>
        <taxon>Cellvibrionales</taxon>
        <taxon>Cellvibrionaceae</taxon>
        <taxon>Saccharophagus</taxon>
    </lineage>
</organism>
<dbReference type="Proteomes" id="UP001169760">
    <property type="component" value="Unassembled WGS sequence"/>
</dbReference>
<dbReference type="Gene3D" id="3.40.50.1110">
    <property type="entry name" value="SGNH hydrolase"/>
    <property type="match status" value="1"/>
</dbReference>
<keyword evidence="1 3" id="KW-0378">Hydrolase</keyword>
<protein>
    <submittedName>
        <fullName evidence="3">SGNH/GDSL hydrolase family protein</fullName>
        <ecNumber evidence="3">3.1.-.-</ecNumber>
    </submittedName>
</protein>
<feature type="chain" id="PRO_5043756770" evidence="2">
    <location>
        <begin position="22"/>
        <end position="326"/>
    </location>
</feature>
<dbReference type="InterPro" id="IPR051058">
    <property type="entry name" value="GDSL_Est/Lipase"/>
</dbReference>
<dbReference type="CDD" id="cd01846">
    <property type="entry name" value="fatty_acyltransferase_like"/>
    <property type="match status" value="1"/>
</dbReference>